<proteinExistence type="predicted"/>
<keyword evidence="2" id="KW-0238">DNA-binding</keyword>
<dbReference type="InterPro" id="IPR041657">
    <property type="entry name" value="HTH_17"/>
</dbReference>
<dbReference type="GO" id="GO:0003677">
    <property type="term" value="F:DNA binding"/>
    <property type="evidence" value="ECO:0007669"/>
    <property type="project" value="UniProtKB-KW"/>
</dbReference>
<evidence type="ECO:0000313" key="3">
    <source>
        <dbReference type="Proteomes" id="UP000268623"/>
    </source>
</evidence>
<organism evidence="2 3">
    <name type="scientific">Methylocystis hirsuta</name>
    <dbReference type="NCBI Taxonomy" id="369798"/>
    <lineage>
        <taxon>Bacteria</taxon>
        <taxon>Pseudomonadati</taxon>
        <taxon>Pseudomonadota</taxon>
        <taxon>Alphaproteobacteria</taxon>
        <taxon>Hyphomicrobiales</taxon>
        <taxon>Methylocystaceae</taxon>
        <taxon>Methylocystis</taxon>
    </lineage>
</organism>
<feature type="domain" description="Helix-turn-helix" evidence="1">
    <location>
        <begin position="11"/>
        <end position="60"/>
    </location>
</feature>
<dbReference type="InterPro" id="IPR009061">
    <property type="entry name" value="DNA-bd_dom_put_sf"/>
</dbReference>
<dbReference type="Proteomes" id="UP000268623">
    <property type="component" value="Unassembled WGS sequence"/>
</dbReference>
<dbReference type="AlphaFoldDB" id="A0A3M9XNR2"/>
<keyword evidence="3" id="KW-1185">Reference proteome</keyword>
<dbReference type="SUPFAM" id="SSF46955">
    <property type="entry name" value="Putative DNA-binding domain"/>
    <property type="match status" value="1"/>
</dbReference>
<sequence length="64" mass="7059">MSNEKPPLPPVYTAADLAAHFKVDPDTISMWAKKGLLPKPLNLPGRRRWSGPAIEAFLRGESFA</sequence>
<gene>
    <name evidence="2" type="ORF">D1O30_07035</name>
</gene>
<dbReference type="EMBL" id="QWDD01000001">
    <property type="protein sequence ID" value="RNJ49392.1"/>
    <property type="molecule type" value="Genomic_DNA"/>
</dbReference>
<comment type="caution">
    <text evidence="2">The sequence shown here is derived from an EMBL/GenBank/DDBJ whole genome shotgun (WGS) entry which is preliminary data.</text>
</comment>
<dbReference type="GO" id="GO:0006355">
    <property type="term" value="P:regulation of DNA-templated transcription"/>
    <property type="evidence" value="ECO:0007669"/>
    <property type="project" value="InterPro"/>
</dbReference>
<evidence type="ECO:0000313" key="2">
    <source>
        <dbReference type="EMBL" id="RNJ49392.1"/>
    </source>
</evidence>
<evidence type="ECO:0000259" key="1">
    <source>
        <dbReference type="Pfam" id="PF12728"/>
    </source>
</evidence>
<protein>
    <submittedName>
        <fullName evidence="2">DNA-binding protein</fullName>
    </submittedName>
</protein>
<dbReference type="Pfam" id="PF12728">
    <property type="entry name" value="HTH_17"/>
    <property type="match status" value="1"/>
</dbReference>
<name>A0A3M9XNR2_9HYPH</name>
<accession>A0A3M9XNR2</accession>
<dbReference type="RefSeq" id="WP_123175358.1">
    <property type="nucleotide sequence ID" value="NZ_QWDD01000001.1"/>
</dbReference>
<reference evidence="2 3" key="1">
    <citation type="submission" date="2018-08" db="EMBL/GenBank/DDBJ databases">
        <title>Genome sequence of Methylocystis hirsuta CSC1, a methanotroph able to accumulate PHAs.</title>
        <authorList>
            <person name="Bordel S."/>
            <person name="Rodriguez E."/>
            <person name="Gancedo J."/>
            <person name="Munoz R."/>
        </authorList>
    </citation>
    <scope>NUCLEOTIDE SEQUENCE [LARGE SCALE GENOMIC DNA]</scope>
    <source>
        <strain evidence="2 3">CSC1</strain>
    </source>
</reference>